<dbReference type="InterPro" id="IPR007484">
    <property type="entry name" value="Peptidase_M28"/>
</dbReference>
<sequence>MPAIRVCVLLLLIAGRAAAQPDSNEIKKILRSHINILAAPNMHGRGYVNEGVELAAEYIEQQFRRYRLERISGMRSYRQSYHFSVNTFPGRADVALNGKKLVPGRDYLVDAGSPPFKCSKMRVAQKDISTYATVEEWKKAAADLDKKTIYLLQNADSFCKVAGIRASLLYTVLPQGCFIVPVKTKQSWTVAQDLADATIIYVYDSVLPANVTTADMNIESKVVPKYENFNIIGKVPGELKDSIIVFSAHYDHLGRMGDAVFPGASDNASGVAMLLYLAEYFAAHPQKFTMVFIAFSGEEAGLLGSAYFTEHPPFALRKIRMLLNVDIMGDATGGATVVNATVFPWQFSKLTAINEEHRYLPEIKTRGKAANSDHYHFSEKGVPAFFMYTIGGKGYYHDIYDRAEEISLNNMAGVARLLTDFAIQLQQ</sequence>
<evidence type="ECO:0000313" key="3">
    <source>
        <dbReference type="EMBL" id="GAA4462468.1"/>
    </source>
</evidence>
<dbReference type="PANTHER" id="PTHR12147">
    <property type="entry name" value="METALLOPEPTIDASE M28 FAMILY MEMBER"/>
    <property type="match status" value="1"/>
</dbReference>
<evidence type="ECO:0000256" key="1">
    <source>
        <dbReference type="SAM" id="SignalP"/>
    </source>
</evidence>
<keyword evidence="1" id="KW-0732">Signal</keyword>
<dbReference type="InterPro" id="IPR045175">
    <property type="entry name" value="M28_fam"/>
</dbReference>
<organism evidence="3 4">
    <name type="scientific">Nemorincola caseinilytica</name>
    <dbReference type="NCBI Taxonomy" id="2054315"/>
    <lineage>
        <taxon>Bacteria</taxon>
        <taxon>Pseudomonadati</taxon>
        <taxon>Bacteroidota</taxon>
        <taxon>Chitinophagia</taxon>
        <taxon>Chitinophagales</taxon>
        <taxon>Chitinophagaceae</taxon>
        <taxon>Nemorincola</taxon>
    </lineage>
</organism>
<keyword evidence="4" id="KW-1185">Reference proteome</keyword>
<feature type="domain" description="Peptidase M28" evidence="2">
    <location>
        <begin position="230"/>
        <end position="420"/>
    </location>
</feature>
<proteinExistence type="predicted"/>
<accession>A0ABP8NAR7</accession>
<dbReference type="Pfam" id="PF04389">
    <property type="entry name" value="Peptidase_M28"/>
    <property type="match status" value="1"/>
</dbReference>
<dbReference type="SUPFAM" id="SSF53187">
    <property type="entry name" value="Zn-dependent exopeptidases"/>
    <property type="match status" value="1"/>
</dbReference>
<name>A0ABP8NAR7_9BACT</name>
<comment type="caution">
    <text evidence="3">The sequence shown here is derived from an EMBL/GenBank/DDBJ whole genome shotgun (WGS) entry which is preliminary data.</text>
</comment>
<evidence type="ECO:0000259" key="2">
    <source>
        <dbReference type="Pfam" id="PF04389"/>
    </source>
</evidence>
<protein>
    <recommendedName>
        <fullName evidence="2">Peptidase M28 domain-containing protein</fullName>
    </recommendedName>
</protein>
<reference evidence="4" key="1">
    <citation type="journal article" date="2019" name="Int. J. Syst. Evol. Microbiol.">
        <title>The Global Catalogue of Microorganisms (GCM) 10K type strain sequencing project: providing services to taxonomists for standard genome sequencing and annotation.</title>
        <authorList>
            <consortium name="The Broad Institute Genomics Platform"/>
            <consortium name="The Broad Institute Genome Sequencing Center for Infectious Disease"/>
            <person name="Wu L."/>
            <person name="Ma J."/>
        </authorList>
    </citation>
    <scope>NUCLEOTIDE SEQUENCE [LARGE SCALE GENOMIC DNA]</scope>
    <source>
        <strain evidence="4">JCM 32105</strain>
    </source>
</reference>
<dbReference type="Gene3D" id="3.40.630.10">
    <property type="entry name" value="Zn peptidases"/>
    <property type="match status" value="1"/>
</dbReference>
<feature type="signal peptide" evidence="1">
    <location>
        <begin position="1"/>
        <end position="19"/>
    </location>
</feature>
<feature type="chain" id="PRO_5046458354" description="Peptidase M28 domain-containing protein" evidence="1">
    <location>
        <begin position="20"/>
        <end position="427"/>
    </location>
</feature>
<dbReference type="PANTHER" id="PTHR12147:SF26">
    <property type="entry name" value="PEPTIDASE M28 DOMAIN-CONTAINING PROTEIN"/>
    <property type="match status" value="1"/>
</dbReference>
<gene>
    <name evidence="3" type="ORF">GCM10023093_09120</name>
</gene>
<dbReference type="EMBL" id="BAABFA010000007">
    <property type="protein sequence ID" value="GAA4462468.1"/>
    <property type="molecule type" value="Genomic_DNA"/>
</dbReference>
<evidence type="ECO:0000313" key="4">
    <source>
        <dbReference type="Proteomes" id="UP001500067"/>
    </source>
</evidence>
<dbReference type="Proteomes" id="UP001500067">
    <property type="component" value="Unassembled WGS sequence"/>
</dbReference>